<dbReference type="PATRIC" id="fig|1318628.3.peg.842"/>
<dbReference type="RefSeq" id="WP_012136850.1">
    <property type="nucleotide sequence ID" value="NZ_KE007306.1"/>
</dbReference>
<feature type="domain" description="NADH:flavin oxidoreductase/NADH oxidase N-terminal" evidence="3">
    <location>
        <begin position="7"/>
        <end position="349"/>
    </location>
</feature>
<dbReference type="GO" id="GO:0010181">
    <property type="term" value="F:FMN binding"/>
    <property type="evidence" value="ECO:0007669"/>
    <property type="project" value="InterPro"/>
</dbReference>
<keyword evidence="1" id="KW-0285">Flavoprotein</keyword>
<dbReference type="AlphaFoldDB" id="R8B3M8"/>
<keyword evidence="2" id="KW-0560">Oxidoreductase</keyword>
<dbReference type="PANTHER" id="PTHR43656">
    <property type="entry name" value="BINDING OXIDOREDUCTASE, PUTATIVE (AFU_ORTHOLOGUE AFUA_2G08260)-RELATED"/>
    <property type="match status" value="1"/>
</dbReference>
<protein>
    <submittedName>
        <fullName evidence="4">FMN oxidoreductase</fullName>
    </submittedName>
</protein>
<evidence type="ECO:0000313" key="4">
    <source>
        <dbReference type="EMBL" id="EON93215.1"/>
    </source>
</evidence>
<dbReference type="EMBL" id="ASAD01000007">
    <property type="protein sequence ID" value="EON93215.1"/>
    <property type="molecule type" value="Genomic_DNA"/>
</dbReference>
<sequence>MNAAEQLSQPLTLKNGAIIPNRFAKSAMSETLGTIDNRVTKDLVRLYRTWAEGGTGLSITGNVMVDRRHIGEPQNVVLEDERDLELLQAWAEAGKVGGNQIWMQLNHPGKQSPKMLNKDPVSPSAVPFRKEMRSMFATPRALTGPEIEDIVRRFATSAAIAEKAGFSGVQVHGAHGYLVSQFLSPHHNQRTDEWGGTAEKRMRFVLEVYQAIREATGEGFNVGIKLNSADFQRGGFTEEESLAVIEALAEKGIDLVEISGGNYENPAMAKGAGVAKESGEVKQSTLAREAYFLEFAEKVRERVDVPLMVTGGFRTETGMADAIASGATDLVGIARPLAVEPDCPKRIMAGESFTSAVKPIRTGIRLIDDMALMEVSWYTRQLGRMGKGKAPRTHDRGVLSLMEVIGVMASRGVRTRLRAGE</sequence>
<reference evidence="4 5" key="1">
    <citation type="journal article" date="2013" name="Genome Announc.">
        <title>Draft Genome Sequence of the Moderately Halophilic Bacterium Marinobacter lipolyticus Strain SM19.</title>
        <authorList>
            <person name="Papke R.T."/>
            <person name="de la Haba R.R."/>
            <person name="Infante-Dominguez C."/>
            <person name="Perez D."/>
            <person name="Sanchez-Porro C."/>
            <person name="Lapierre P."/>
            <person name="Ventosa A."/>
        </authorList>
    </citation>
    <scope>NUCLEOTIDE SEQUENCE [LARGE SCALE GENOMIC DNA]</scope>
    <source>
        <strain evidence="4 5">SM19</strain>
    </source>
</reference>
<evidence type="ECO:0000313" key="5">
    <source>
        <dbReference type="Proteomes" id="UP000016540"/>
    </source>
</evidence>
<dbReference type="Proteomes" id="UP000016540">
    <property type="component" value="Unassembled WGS sequence"/>
</dbReference>
<dbReference type="HOGENOM" id="CLU_012153_6_2_6"/>
<dbReference type="eggNOG" id="COG1902">
    <property type="taxonomic scope" value="Bacteria"/>
</dbReference>
<evidence type="ECO:0000256" key="1">
    <source>
        <dbReference type="ARBA" id="ARBA00022630"/>
    </source>
</evidence>
<dbReference type="CDD" id="cd04733">
    <property type="entry name" value="OYE_like_2_FMN"/>
    <property type="match status" value="1"/>
</dbReference>
<proteinExistence type="predicted"/>
<organism evidence="4 5">
    <name type="scientific">Marinobacter lipolyticus SM19</name>
    <dbReference type="NCBI Taxonomy" id="1318628"/>
    <lineage>
        <taxon>Bacteria</taxon>
        <taxon>Pseudomonadati</taxon>
        <taxon>Pseudomonadota</taxon>
        <taxon>Gammaproteobacteria</taxon>
        <taxon>Pseudomonadales</taxon>
        <taxon>Marinobacteraceae</taxon>
        <taxon>Marinobacter</taxon>
    </lineage>
</organism>
<dbReference type="GO" id="GO:0016491">
    <property type="term" value="F:oxidoreductase activity"/>
    <property type="evidence" value="ECO:0007669"/>
    <property type="project" value="UniProtKB-KW"/>
</dbReference>
<gene>
    <name evidence="4" type="ORF">MARLIPOL_04245</name>
</gene>
<evidence type="ECO:0000259" key="3">
    <source>
        <dbReference type="Pfam" id="PF00724"/>
    </source>
</evidence>
<dbReference type="PANTHER" id="PTHR43656:SF2">
    <property type="entry name" value="BINDING OXIDOREDUCTASE, PUTATIVE (AFU_ORTHOLOGUE AFUA_2G08260)-RELATED"/>
    <property type="match status" value="1"/>
</dbReference>
<dbReference type="InterPro" id="IPR001155">
    <property type="entry name" value="OxRdtase_FMN_N"/>
</dbReference>
<evidence type="ECO:0000256" key="2">
    <source>
        <dbReference type="ARBA" id="ARBA00023002"/>
    </source>
</evidence>
<dbReference type="SUPFAM" id="SSF51395">
    <property type="entry name" value="FMN-linked oxidoreductases"/>
    <property type="match status" value="1"/>
</dbReference>
<dbReference type="OrthoDB" id="8523426at2"/>
<dbReference type="InterPro" id="IPR051799">
    <property type="entry name" value="NADH_flavin_oxidoreductase"/>
</dbReference>
<dbReference type="InterPro" id="IPR013785">
    <property type="entry name" value="Aldolase_TIM"/>
</dbReference>
<keyword evidence="5" id="KW-1185">Reference proteome</keyword>
<dbReference type="Gene3D" id="3.20.20.70">
    <property type="entry name" value="Aldolase class I"/>
    <property type="match status" value="1"/>
</dbReference>
<name>R8B3M8_9GAMM</name>
<dbReference type="Pfam" id="PF00724">
    <property type="entry name" value="Oxidored_FMN"/>
    <property type="match status" value="1"/>
</dbReference>
<comment type="caution">
    <text evidence="4">The sequence shown here is derived from an EMBL/GenBank/DDBJ whole genome shotgun (WGS) entry which is preliminary data.</text>
</comment>
<dbReference type="STRING" id="1318628.MARLIPOL_04245"/>
<accession>R8B3M8</accession>